<keyword evidence="1" id="KW-1133">Transmembrane helix</keyword>
<reference evidence="3 4" key="1">
    <citation type="submission" date="2019-11" db="EMBL/GenBank/DDBJ databases">
        <title>Comparative genomics of hydrocarbon-degrading Desulfosarcina strains.</title>
        <authorList>
            <person name="Watanabe M."/>
            <person name="Kojima H."/>
            <person name="Fukui M."/>
        </authorList>
    </citation>
    <scope>NUCLEOTIDE SEQUENCE [LARGE SCALE GENOMIC DNA]</scope>
    <source>
        <strain evidence="4">oXyS1</strain>
    </source>
</reference>
<dbReference type="Pfam" id="PF04536">
    <property type="entry name" value="TPM_phosphatase"/>
    <property type="match status" value="1"/>
</dbReference>
<evidence type="ECO:0000313" key="3">
    <source>
        <dbReference type="EMBL" id="BBO88933.1"/>
    </source>
</evidence>
<gene>
    <name evidence="3" type="ORF">DSCOOX_21130</name>
</gene>
<evidence type="ECO:0000259" key="2">
    <source>
        <dbReference type="Pfam" id="PF04536"/>
    </source>
</evidence>
<dbReference type="EMBL" id="AP021879">
    <property type="protein sequence ID" value="BBO88933.1"/>
    <property type="molecule type" value="Genomic_DNA"/>
</dbReference>
<keyword evidence="1" id="KW-0472">Membrane</keyword>
<sequence length="303" mass="31060">MITHNKRWKTGAALVLLILLLVCAGPLWALDVPPLKGHVNDYAGMLTSASQRQLEAVLTDFEQQESTQIVVLTIPALDGDVLEDFSMRVAETWKIGQAGSDNGAILMIAKKERKIRIEVGYGLEGRLTDLTSGRIIRNVITPYFRSGQFDQGITQGVGAMIEAVKGEFSAADKARQPRTAPARKGTPIFAIFGLLFLVNALGRANRVMGAASGAVLFPIAGALFFGAGAILLLALIPVGLLAGLILSGIGGPLSGGLGSRSHRGGGYWGGGFGSGGGFSSGGGFGGFSGGGGGFGGGGASGGW</sequence>
<dbReference type="AlphaFoldDB" id="A0A5K8A8G4"/>
<dbReference type="Proteomes" id="UP000422108">
    <property type="component" value="Chromosome"/>
</dbReference>
<feature type="transmembrane region" description="Helical" evidence="1">
    <location>
        <begin position="185"/>
        <end position="202"/>
    </location>
</feature>
<keyword evidence="4" id="KW-1185">Reference proteome</keyword>
<organism evidence="3 4">
    <name type="scientific">Desulfosarcina ovata subsp. ovata</name>
    <dbReference type="NCBI Taxonomy" id="2752305"/>
    <lineage>
        <taxon>Bacteria</taxon>
        <taxon>Pseudomonadati</taxon>
        <taxon>Thermodesulfobacteriota</taxon>
        <taxon>Desulfobacteria</taxon>
        <taxon>Desulfobacterales</taxon>
        <taxon>Desulfosarcinaceae</taxon>
        <taxon>Desulfosarcina</taxon>
    </lineage>
</organism>
<protein>
    <recommendedName>
        <fullName evidence="2">TPM domain-containing protein</fullName>
    </recommendedName>
</protein>
<feature type="domain" description="TPM" evidence="2">
    <location>
        <begin position="39"/>
        <end position="162"/>
    </location>
</feature>
<dbReference type="InterPro" id="IPR007621">
    <property type="entry name" value="TPM_dom"/>
</dbReference>
<dbReference type="PANTHER" id="PTHR30373:SF2">
    <property type="entry name" value="UPF0603 PROTEIN YGCG"/>
    <property type="match status" value="1"/>
</dbReference>
<evidence type="ECO:0000313" key="4">
    <source>
        <dbReference type="Proteomes" id="UP000422108"/>
    </source>
</evidence>
<evidence type="ECO:0000256" key="1">
    <source>
        <dbReference type="SAM" id="Phobius"/>
    </source>
</evidence>
<feature type="transmembrane region" description="Helical" evidence="1">
    <location>
        <begin position="214"/>
        <end position="234"/>
    </location>
</feature>
<accession>A0A5K8A8G4</accession>
<feature type="transmembrane region" description="Helical" evidence="1">
    <location>
        <begin position="240"/>
        <end position="258"/>
    </location>
</feature>
<dbReference type="Gene3D" id="3.10.310.50">
    <property type="match status" value="1"/>
</dbReference>
<name>A0A5K8A8G4_9BACT</name>
<keyword evidence="1" id="KW-0812">Transmembrane</keyword>
<dbReference type="PANTHER" id="PTHR30373">
    <property type="entry name" value="UPF0603 PROTEIN YGCG"/>
    <property type="match status" value="1"/>
</dbReference>
<proteinExistence type="predicted"/>